<feature type="signal peptide" evidence="1">
    <location>
        <begin position="1"/>
        <end position="22"/>
    </location>
</feature>
<feature type="chain" id="PRO_5027015398" evidence="1">
    <location>
        <begin position="23"/>
        <end position="109"/>
    </location>
</feature>
<dbReference type="OrthoDB" id="10535666at2759"/>
<evidence type="ECO:0000313" key="2">
    <source>
        <dbReference type="Proteomes" id="UP000504618"/>
    </source>
</evidence>
<evidence type="ECO:0000256" key="1">
    <source>
        <dbReference type="SAM" id="SignalP"/>
    </source>
</evidence>
<gene>
    <name evidence="3" type="primary">LOC112454267</name>
</gene>
<proteinExistence type="predicted"/>
<dbReference type="GeneID" id="112454267"/>
<dbReference type="Proteomes" id="UP000504618">
    <property type="component" value="Unplaced"/>
</dbReference>
<dbReference type="RefSeq" id="XP_024871327.1">
    <property type="nucleotide sequence ID" value="XM_025015559.1"/>
</dbReference>
<evidence type="ECO:0000313" key="3">
    <source>
        <dbReference type="RefSeq" id="XP_024871327.1"/>
    </source>
</evidence>
<name>A0A6J1PNR4_9HYME</name>
<protein>
    <submittedName>
        <fullName evidence="3">Uncharacterized protein LOC112454267</fullName>
    </submittedName>
</protein>
<sequence>MGSSATIPLLCISLLPVPAVHSSASLVLASIESDNYNTAAGAAVRRTTTMTTAMRSGVAAGVRISISCSLANFGYSRCQQFPPTTNTISRWTKIDGERNDEIVENKSVK</sequence>
<reference evidence="3" key="1">
    <citation type="submission" date="2025-08" db="UniProtKB">
        <authorList>
            <consortium name="RefSeq"/>
        </authorList>
    </citation>
    <scope>IDENTIFICATION</scope>
    <source>
        <tissue evidence="3">Whole body</tissue>
    </source>
</reference>
<keyword evidence="2" id="KW-1185">Reference proteome</keyword>
<dbReference type="AlphaFoldDB" id="A0A6J1PNR4"/>
<organism evidence="2 3">
    <name type="scientific">Temnothorax curvispinosus</name>
    <dbReference type="NCBI Taxonomy" id="300111"/>
    <lineage>
        <taxon>Eukaryota</taxon>
        <taxon>Metazoa</taxon>
        <taxon>Ecdysozoa</taxon>
        <taxon>Arthropoda</taxon>
        <taxon>Hexapoda</taxon>
        <taxon>Insecta</taxon>
        <taxon>Pterygota</taxon>
        <taxon>Neoptera</taxon>
        <taxon>Endopterygota</taxon>
        <taxon>Hymenoptera</taxon>
        <taxon>Apocrita</taxon>
        <taxon>Aculeata</taxon>
        <taxon>Formicoidea</taxon>
        <taxon>Formicidae</taxon>
        <taxon>Myrmicinae</taxon>
        <taxon>Temnothorax</taxon>
    </lineage>
</organism>
<keyword evidence="1" id="KW-0732">Signal</keyword>
<accession>A0A6J1PNR4</accession>